<organism evidence="2 3">
    <name type="scientific">Paramecium primaurelia</name>
    <dbReference type="NCBI Taxonomy" id="5886"/>
    <lineage>
        <taxon>Eukaryota</taxon>
        <taxon>Sar</taxon>
        <taxon>Alveolata</taxon>
        <taxon>Ciliophora</taxon>
        <taxon>Intramacronucleata</taxon>
        <taxon>Oligohymenophorea</taxon>
        <taxon>Peniculida</taxon>
        <taxon>Parameciidae</taxon>
        <taxon>Paramecium</taxon>
    </lineage>
</organism>
<keyword evidence="1" id="KW-0732">Signal</keyword>
<sequence length="983" mass="115827">MKQKIKSFLIIFQICLFTVNAQQKGCSSKVDQLQINLRDHLFEGEDLNYDLKEEYLKQSIRLQYREQLNSCDFCNQYQIGKSFSLQVNLIMDELFVFLDQSKTEESIFFQKDKIPTSDFKNMVKIAPVSNGLQCFDVEYIQNNKFIIDCQKEVIDNQITKKTDVFYLYSKQTKDITFFEDEAFIKLYNQRYIGLYYQKSELGNETTQIVRVTLSYSLKPKEKPYQNPILNDQTLLTNYLLDDVDSVILFRRSDLKFNIVDFKISYNGFIYLLDFLQGLVVVKLLQTGEWNLVHKFYEFERKEILFAFDHSQEEKLNYSEDGMIVFLQQNSFSVSYKIFYGTQQLPFIQLDYPSSIKISQDNIIVRNDKKAYFYKYDFENHRFYLNSQLNINSTDILLVNEFESDFILLNTINSYRYTFSNGYLYFPGSDKLQEKKVIVIKVKAPNNQQCVVSLTYQIIEDNESWIYRLDDQSMPFPKSIAEGQAQSIMKKQASGRNLQYKLTKPVQIGGTEITTSIRKRVELIQSPTQPKNVIFAQMISTQDGRIVYQFLQTEDLALQLLRCIYSPIYKDTNQCEVFVQNLDISSRLTRYNCQIWLSNYKFYLIFQVLVKTINLFTIQKQQNQILQTSNQILSIFQYMDYLLIHTANKDIFTFFIYRPELSVQATLKKNSFQQYDYEDWEPKAFFTNKKLNPNILFIQYKKNILILDSNFTLFSFINTIKITPKLDYSISIGKVTFFVVQGKSSNDAKDAQIYEYNFADIDHVYLQKKLYFCWYDISTPLNADFNEETGHLFVRGVCLYSSKSFFLVVKPNTPQHEALDRAWDIADALISDQKQILIASCGLHQTYLYLKVEGEEKLYALYNEAIMIVNSKIKQDIYSDFFSLNLQINNYNFQGKPEKFNTLNISQQVKIFSTLNKLHSIRMTSLFHNLVQKYYQFMIFKLLGWVTNGILDKLEILQLIVNNAKPIFNCKPPFIQSIKKPLKI</sequence>
<dbReference type="AlphaFoldDB" id="A0A8S1K6I0"/>
<protein>
    <recommendedName>
        <fullName evidence="4">Transmembrane protein</fullName>
    </recommendedName>
</protein>
<comment type="caution">
    <text evidence="2">The sequence shown here is derived from an EMBL/GenBank/DDBJ whole genome shotgun (WGS) entry which is preliminary data.</text>
</comment>
<evidence type="ECO:0000313" key="2">
    <source>
        <dbReference type="EMBL" id="CAD8048618.1"/>
    </source>
</evidence>
<dbReference type="Proteomes" id="UP000688137">
    <property type="component" value="Unassembled WGS sequence"/>
</dbReference>
<gene>
    <name evidence="2" type="ORF">PPRIM_AZ9-3.1.T0130005</name>
</gene>
<evidence type="ECO:0000256" key="1">
    <source>
        <dbReference type="SAM" id="SignalP"/>
    </source>
</evidence>
<name>A0A8S1K6I0_PARPR</name>
<evidence type="ECO:0000313" key="3">
    <source>
        <dbReference type="Proteomes" id="UP000688137"/>
    </source>
</evidence>
<evidence type="ECO:0008006" key="4">
    <source>
        <dbReference type="Google" id="ProtNLM"/>
    </source>
</evidence>
<keyword evidence="3" id="KW-1185">Reference proteome</keyword>
<accession>A0A8S1K6I0</accession>
<dbReference type="EMBL" id="CAJJDM010000010">
    <property type="protein sequence ID" value="CAD8048618.1"/>
    <property type="molecule type" value="Genomic_DNA"/>
</dbReference>
<feature type="chain" id="PRO_5035890506" description="Transmembrane protein" evidence="1">
    <location>
        <begin position="22"/>
        <end position="983"/>
    </location>
</feature>
<proteinExistence type="predicted"/>
<feature type="signal peptide" evidence="1">
    <location>
        <begin position="1"/>
        <end position="21"/>
    </location>
</feature>
<reference evidence="2" key="1">
    <citation type="submission" date="2021-01" db="EMBL/GenBank/DDBJ databases">
        <authorList>
            <consortium name="Genoscope - CEA"/>
            <person name="William W."/>
        </authorList>
    </citation>
    <scope>NUCLEOTIDE SEQUENCE</scope>
</reference>